<feature type="transmembrane region" description="Helical" evidence="1">
    <location>
        <begin position="9"/>
        <end position="28"/>
    </location>
</feature>
<name>A0ABV1BW83_9FIRM</name>
<comment type="caution">
    <text evidence="2">The sequence shown here is derived from an EMBL/GenBank/DDBJ whole genome shotgun (WGS) entry which is preliminary data.</text>
</comment>
<dbReference type="RefSeq" id="WP_022503174.1">
    <property type="nucleotide sequence ID" value="NZ_DAWDAH010000003.1"/>
</dbReference>
<dbReference type="Gene3D" id="1.10.287.4300">
    <property type="entry name" value="Stage III sporulation protein AH-like"/>
    <property type="match status" value="1"/>
</dbReference>
<dbReference type="InterPro" id="IPR024232">
    <property type="entry name" value="SpoIIIAH"/>
</dbReference>
<evidence type="ECO:0000256" key="1">
    <source>
        <dbReference type="SAM" id="Phobius"/>
    </source>
</evidence>
<dbReference type="InterPro" id="IPR038503">
    <property type="entry name" value="SpoIIIAH_sf"/>
</dbReference>
<evidence type="ECO:0000313" key="3">
    <source>
        <dbReference type="Proteomes" id="UP001442364"/>
    </source>
</evidence>
<gene>
    <name evidence="2" type="ORF">WMO14_02105</name>
</gene>
<dbReference type="Proteomes" id="UP001442364">
    <property type="component" value="Unassembled WGS sequence"/>
</dbReference>
<keyword evidence="1" id="KW-1133">Transmembrane helix</keyword>
<keyword evidence="1" id="KW-0812">Transmembrane</keyword>
<dbReference type="EMBL" id="JBBMER010000001">
    <property type="protein sequence ID" value="MEQ2378681.1"/>
    <property type="molecule type" value="Genomic_DNA"/>
</dbReference>
<protein>
    <submittedName>
        <fullName evidence="2">SpoIIIAH-like family protein</fullName>
    </submittedName>
</protein>
<reference evidence="2 3" key="1">
    <citation type="submission" date="2024-03" db="EMBL/GenBank/DDBJ databases">
        <title>Human intestinal bacterial collection.</title>
        <authorList>
            <person name="Pauvert C."/>
            <person name="Hitch T.C.A."/>
            <person name="Clavel T."/>
        </authorList>
    </citation>
    <scope>NUCLEOTIDE SEQUENCE [LARGE SCALE GENOMIC DNA]</scope>
    <source>
        <strain evidence="2 3">CLA-AA-H255</strain>
    </source>
</reference>
<keyword evidence="1" id="KW-0472">Membrane</keyword>
<organism evidence="2 3">
    <name type="scientific">[Lactobacillus] rogosae</name>
    <dbReference type="NCBI Taxonomy" id="706562"/>
    <lineage>
        <taxon>Bacteria</taxon>
        <taxon>Bacillati</taxon>
        <taxon>Bacillota</taxon>
        <taxon>Clostridia</taxon>
        <taxon>Lachnospirales</taxon>
        <taxon>Lachnospiraceae</taxon>
        <taxon>Lachnospira</taxon>
    </lineage>
</organism>
<dbReference type="Pfam" id="PF12685">
    <property type="entry name" value="SpoIIIAH"/>
    <property type="match status" value="1"/>
</dbReference>
<accession>A0ABV1BW83</accession>
<evidence type="ECO:0000313" key="2">
    <source>
        <dbReference type="EMBL" id="MEQ2378681.1"/>
    </source>
</evidence>
<proteinExistence type="predicted"/>
<sequence>MKRVKKNQVIITALAIMIAVAGYINYAGNISDIISVSSKSGSKVVNTSTDDTIFTEEEPDDESLEEPGSVILTSGQGVSSSVISEAKLNREQIRAKNTENLTNIVNDTAIDKASKTEAINELAKIAEYSEKEAAIELLLEAKGFNDVVASVAEDSVDIVINQQTLENSQKAQIEDIAKRKTGVTSDKITINVIK</sequence>
<keyword evidence="3" id="KW-1185">Reference proteome</keyword>